<accession>A0A9Q0RFF8</accession>
<dbReference type="EMBL" id="JAPDFW010000044">
    <property type="protein sequence ID" value="KAJ5078836.1"/>
    <property type="molecule type" value="Genomic_DNA"/>
</dbReference>
<name>A0A9Q0RFF8_ANAIG</name>
<protein>
    <submittedName>
        <fullName evidence="1">Uncharacterized protein</fullName>
    </submittedName>
</protein>
<reference evidence="1" key="1">
    <citation type="submission" date="2022-10" db="EMBL/GenBank/DDBJ databases">
        <title>Novel sulphate-reducing endosymbionts in the free-living metamonad Anaeramoeba.</title>
        <authorList>
            <person name="Jerlstrom-Hultqvist J."/>
            <person name="Cepicka I."/>
            <person name="Gallot-Lavallee L."/>
            <person name="Salas-Leiva D."/>
            <person name="Curtis B.A."/>
            <person name="Zahonova K."/>
            <person name="Pipaliya S."/>
            <person name="Dacks J."/>
            <person name="Roger A.J."/>
        </authorList>
    </citation>
    <scope>NUCLEOTIDE SEQUENCE</scope>
    <source>
        <strain evidence="1">BMAN</strain>
    </source>
</reference>
<evidence type="ECO:0000313" key="1">
    <source>
        <dbReference type="EMBL" id="KAJ5078836.1"/>
    </source>
</evidence>
<proteinExistence type="predicted"/>
<keyword evidence="2" id="KW-1185">Reference proteome</keyword>
<organism evidence="1 2">
    <name type="scientific">Anaeramoeba ignava</name>
    <name type="common">Anaerobic marine amoeba</name>
    <dbReference type="NCBI Taxonomy" id="1746090"/>
    <lineage>
        <taxon>Eukaryota</taxon>
        <taxon>Metamonada</taxon>
        <taxon>Anaeramoebidae</taxon>
        <taxon>Anaeramoeba</taxon>
    </lineage>
</organism>
<sequence length="270" mass="32386">MMQSNELETRFSKYKMKDLESRMSFFKIAKSIKSLFEMAANCDSIQKFIRELTPQFQELSKKNDKSAYEQKLFELKKHCEIRNQYIENLKEHRIEIENVVNKFPNQHETSILQFNTIKSNIDYLYTEFEKTKNIEVMKSNFKIPIRKIKQEIDDKKKILVKIPEHLNYFEEWTQTKKAIVSLKNQKKELRRQQKQSINKLKQNFPEHFVPFFSSTFPRFQFNHSPKHSLESNQQNNSFSPNFSGTLTSRILHETKRAKFLQQVVQSKGEN</sequence>
<dbReference type="Proteomes" id="UP001149090">
    <property type="component" value="Unassembled WGS sequence"/>
</dbReference>
<dbReference type="AlphaFoldDB" id="A0A9Q0RFF8"/>
<comment type="caution">
    <text evidence="1">The sequence shown here is derived from an EMBL/GenBank/DDBJ whole genome shotgun (WGS) entry which is preliminary data.</text>
</comment>
<evidence type="ECO:0000313" key="2">
    <source>
        <dbReference type="Proteomes" id="UP001149090"/>
    </source>
</evidence>
<gene>
    <name evidence="1" type="ORF">M0811_04559</name>
</gene>